<gene>
    <name evidence="2" type="ORF">O181_052921</name>
</gene>
<keyword evidence="3" id="KW-1185">Reference proteome</keyword>
<feature type="region of interest" description="Disordered" evidence="1">
    <location>
        <begin position="175"/>
        <end position="220"/>
    </location>
</feature>
<protein>
    <submittedName>
        <fullName evidence="2">Uncharacterized protein</fullName>
    </submittedName>
</protein>
<accession>A0A9Q3HPQ1</accession>
<feature type="region of interest" description="Disordered" evidence="1">
    <location>
        <begin position="49"/>
        <end position="72"/>
    </location>
</feature>
<evidence type="ECO:0000313" key="3">
    <source>
        <dbReference type="Proteomes" id="UP000765509"/>
    </source>
</evidence>
<evidence type="ECO:0000256" key="1">
    <source>
        <dbReference type="SAM" id="MobiDB-lite"/>
    </source>
</evidence>
<dbReference type="Proteomes" id="UP000765509">
    <property type="component" value="Unassembled WGS sequence"/>
</dbReference>
<dbReference type="EMBL" id="AVOT02023271">
    <property type="protein sequence ID" value="MBW0513206.1"/>
    <property type="molecule type" value="Genomic_DNA"/>
</dbReference>
<comment type="caution">
    <text evidence="2">The sequence shown here is derived from an EMBL/GenBank/DDBJ whole genome shotgun (WGS) entry which is preliminary data.</text>
</comment>
<dbReference type="AlphaFoldDB" id="A0A9Q3HPQ1"/>
<sequence length="268" mass="29869">MRLFLKSKPLFISFIFLLQPLIHFHCIILIQPTQTPLYVHLPNQTNFKPSEDEDEITSPSIKSPTDQNLSNTNPTQARALLAQKAKPQFQNQSKVVQKLQSVSDQPFHLRASISTQDFDEIELSEKSDDEDQNQFLPSSFTSLTNHQSIKSRSFSQNISSISSFKSGPFSAASFALGLTDPSKPKTSPPSNQTNHGFQKSHQENKLSSSSLLSNTGVNPRDNSTHLATVLCMSRELTQTNQSEPSINSNPIKTFSSFKPMKSDENLSL</sequence>
<organism evidence="2 3">
    <name type="scientific">Austropuccinia psidii MF-1</name>
    <dbReference type="NCBI Taxonomy" id="1389203"/>
    <lineage>
        <taxon>Eukaryota</taxon>
        <taxon>Fungi</taxon>
        <taxon>Dikarya</taxon>
        <taxon>Basidiomycota</taxon>
        <taxon>Pucciniomycotina</taxon>
        <taxon>Pucciniomycetes</taxon>
        <taxon>Pucciniales</taxon>
        <taxon>Sphaerophragmiaceae</taxon>
        <taxon>Austropuccinia</taxon>
    </lineage>
</organism>
<feature type="compositionally biased region" description="Polar residues" evidence="1">
    <location>
        <begin position="57"/>
        <end position="72"/>
    </location>
</feature>
<reference evidence="2" key="1">
    <citation type="submission" date="2021-03" db="EMBL/GenBank/DDBJ databases">
        <title>Draft genome sequence of rust myrtle Austropuccinia psidii MF-1, a brazilian biotype.</title>
        <authorList>
            <person name="Quecine M.C."/>
            <person name="Pachon D.M.R."/>
            <person name="Bonatelli M.L."/>
            <person name="Correr F.H."/>
            <person name="Franceschini L.M."/>
            <person name="Leite T.F."/>
            <person name="Margarido G.R.A."/>
            <person name="Almeida C.A."/>
            <person name="Ferrarezi J.A."/>
            <person name="Labate C.A."/>
        </authorList>
    </citation>
    <scope>NUCLEOTIDE SEQUENCE</scope>
    <source>
        <strain evidence="2">MF-1</strain>
    </source>
</reference>
<name>A0A9Q3HPQ1_9BASI</name>
<feature type="region of interest" description="Disordered" evidence="1">
    <location>
        <begin position="236"/>
        <end position="268"/>
    </location>
</feature>
<evidence type="ECO:0000313" key="2">
    <source>
        <dbReference type="EMBL" id="MBW0513206.1"/>
    </source>
</evidence>
<proteinExistence type="predicted"/>
<feature type="compositionally biased region" description="Polar residues" evidence="1">
    <location>
        <begin position="236"/>
        <end position="256"/>
    </location>
</feature>